<dbReference type="Pfam" id="PF18461">
    <property type="entry name" value="Atypical_Card"/>
    <property type="match status" value="1"/>
</dbReference>
<dbReference type="InterPro" id="IPR041210">
    <property type="entry name" value="NLRC5_atypical_Card"/>
</dbReference>
<gene>
    <name evidence="16 17 18 19" type="primary">Nlrc5</name>
</gene>
<evidence type="ECO:0000313" key="15">
    <source>
        <dbReference type="Proteomes" id="UP001732720"/>
    </source>
</evidence>
<evidence type="ECO:0000256" key="2">
    <source>
        <dbReference type="ARBA" id="ARBA00008665"/>
    </source>
</evidence>
<dbReference type="GO" id="GO:0045348">
    <property type="term" value="P:positive regulation of MHC class II biosynthetic process"/>
    <property type="evidence" value="ECO:0007669"/>
    <property type="project" value="TreeGrafter"/>
</dbReference>
<proteinExistence type="inferred from homology"/>
<dbReference type="GO" id="GO:0060339">
    <property type="term" value="P:negative regulation of type I interferon-mediated signaling pathway"/>
    <property type="evidence" value="ECO:0007669"/>
    <property type="project" value="UniProtKB-ARBA"/>
</dbReference>
<dbReference type="GO" id="GO:0005524">
    <property type="term" value="F:ATP binding"/>
    <property type="evidence" value="ECO:0007669"/>
    <property type="project" value="UniProtKB-KW"/>
</dbReference>
<dbReference type="Pfam" id="PF05729">
    <property type="entry name" value="NACHT"/>
    <property type="match status" value="1"/>
</dbReference>
<keyword evidence="8" id="KW-0067">ATP-binding</keyword>
<dbReference type="InterPro" id="IPR041267">
    <property type="entry name" value="NLRP_HD2"/>
</dbReference>
<dbReference type="GO" id="GO:0045944">
    <property type="term" value="P:positive regulation of transcription by RNA polymerase II"/>
    <property type="evidence" value="ECO:0007669"/>
    <property type="project" value="TreeGrafter"/>
</dbReference>
<dbReference type="GO" id="GO:0005634">
    <property type="term" value="C:nucleus"/>
    <property type="evidence" value="ECO:0007669"/>
    <property type="project" value="UniProtKB-ARBA"/>
</dbReference>
<keyword evidence="5" id="KW-0433">Leucine-rich repeat</keyword>
<dbReference type="OrthoDB" id="120976at2759"/>
<keyword evidence="6" id="KW-0677">Repeat</keyword>
<dbReference type="RefSeq" id="XP_020020201.1">
    <property type="nucleotide sequence ID" value="XM_020164612.1"/>
</dbReference>
<evidence type="ECO:0000256" key="13">
    <source>
        <dbReference type="SAM" id="MobiDB-lite"/>
    </source>
</evidence>
<dbReference type="InterPro" id="IPR006553">
    <property type="entry name" value="Leu-rich_rpt_Cys-con_subtyp"/>
</dbReference>
<dbReference type="RefSeq" id="XP_020020198.1">
    <property type="nucleotide sequence ID" value="XM_020164609.1"/>
</dbReference>
<evidence type="ECO:0000256" key="8">
    <source>
        <dbReference type="ARBA" id="ARBA00022840"/>
    </source>
</evidence>
<keyword evidence="4" id="KW-0399">Innate immunity</keyword>
<evidence type="ECO:0000256" key="7">
    <source>
        <dbReference type="ARBA" id="ARBA00022741"/>
    </source>
</evidence>
<evidence type="ECO:0000313" key="16">
    <source>
        <dbReference type="RefSeq" id="XP_020020198.1"/>
    </source>
</evidence>
<evidence type="ECO:0000256" key="11">
    <source>
        <dbReference type="ARBA" id="ARBA00065834"/>
    </source>
</evidence>
<name>A0A8B7UKQ7_CASCN</name>
<dbReference type="KEGG" id="ccan:109687000"/>
<dbReference type="FunFam" id="3.40.50.300:FF:001114">
    <property type="entry name" value="NLR family CARD domain containing 5"/>
    <property type="match status" value="1"/>
</dbReference>
<evidence type="ECO:0000256" key="4">
    <source>
        <dbReference type="ARBA" id="ARBA00022588"/>
    </source>
</evidence>
<reference evidence="16 17" key="1">
    <citation type="submission" date="2025-08" db="UniProtKB">
        <authorList>
            <consortium name="RefSeq"/>
        </authorList>
    </citation>
    <scope>IDENTIFICATION</scope>
    <source>
        <tissue evidence="16 17">Leukocyte</tissue>
    </source>
</reference>
<dbReference type="PROSITE" id="PS51450">
    <property type="entry name" value="LRR"/>
    <property type="match status" value="1"/>
</dbReference>
<accession>A0A8B7UKQ7</accession>
<dbReference type="RefSeq" id="XP_020020200.1">
    <property type="nucleotide sequence ID" value="XM_020164611.1"/>
</dbReference>
<comment type="subcellular location">
    <subcellularLocation>
        <location evidence="1">Cytoplasm</location>
    </subcellularLocation>
</comment>
<sequence length="1864" mass="204584">MDPVSLELGTRNLWSWLVRLLSRNSEWLSAKMRFFLPTVDLGSSDEASDPEQRVIQQLSTLHAQGLATWQSLIHCVCMELEVPLAVEVPLLSTWGQEDEFPGQLRAGNEGQPGPQLHCGLKRPHQSCGSSPHRKHGRKQQLELARKYLQLLKTTAQQHCGTKCSLPEKTLASHHVYVPPILQWSRATAPLDTQQGASIGDPKAEDVSDVRVQDLFNFRAHKGPRVTVLLGKAGMGKTTLARRLCQKWADGQLDHFQALFLFEFRQLNLITRFLTLPQLLFDGYLSPESGPDAVFQYLEENASRVLLIFDGLDEAIQSCSSKETLGPDGSGSVLTLFSSLCCGTLLPGCWVMATSRPGKLPACLPREAAMVHIWGFDGLRVEEYMSHFFHEQPSPEMALEELRTNGPLRSMCTVPGLCQVTCLCLYHLLPGSPPGQSAALLPTVTQLYMQMVFSLSLPGSLPATSLLGLGEVALRGLDTGKVIFYAEDIPPAMMAFGAAHNLLTSFCVCTSPRYPETGYAFAHLSLQEFFAALYLMASSTVDKDTLARHVTLNSHWVLRTKARLGLSDQLPTFLAGLASHTCRPFLSHLAEGDDAWVSVRQATVVQVLKKLATRKHTGPKVVELCHYVAETQEAELASLTAQSLPYHLPFHNFPLTFADLAALTNILEYRANPMHLEFEGCPLEPHCPEALVGCGQVETLSFKSRKCGDAFAETLSRSLPTMGSLQKLGLAGSKITARGIGHLVQALPLCTQLEEVSLQDNQLKEPEVMSIINVLPCLPRLRKLDLSRNNFSISTLLCLVKVAVTCPTVRALEVREEDFIFLFSPSTETTAVLWRAPDLQENESLRTAGRSLALRLQKCQLRVHDAEVLIDLLREGPHLEEVDLSANFLEDEGCRLLAEAAPRLHIAKKLDLSDNGISESGVFYLLTAMSTCQSLAELHISLLHKTVVLMFAHEPGAQEGPWESLTPPMASEPPLSSQRIRLTHCGFQAKHIERLCKVLGGSCYPRHLGHLDLSSNALGDEGVDLLAQLLPGLGPLQSLNLSKSDSSLDAVLRLAQCMVTLKWVFRLDISFESQHIVLRSEKRGRDVLADGSLPESPAGAQFSGFRHCCIPRSFSLKECQLEPSSLTRLCATLEECPGPLEVQLSCKALSDESLKTLLHCLPRLPQLSLLQLSQTALSPRSPLLLADIFSLCPKVQKVELRSLNHVALHFGSSEEQEGVCCGFLDCSLSQEQVEPLCCLLSKCEALSHLDLATNLLGDDGLRSLLEHLPQTPISGRLDLSHNNISQEGALHLVETLTSCPRVQAASVNLGPEQNFQIYFSQQEEARVTLRLSECNFGQEHTLRLATGLSQALQLVELTLTHCILDLTQLTTLLSGVRRPAGLLHLRVEEPWVGKVGVPALLEVCTQASGHVTEISISETQQQLWVQLEFPHQEESPEAMALRLTHCDLETHRNLLVRQLMTCARLRQLSLSQVNLCDASNASSLLLQSLMSLSELKTFRLTSSCVSTEGLTHLASGLGHCYHLEELDFSNSQFTEEGTKMLMAALEGKSRLKRLHLSHCLQGSSTLAVLIRGLSHMMLLQCLRLSENSIDDVGCYHLSEALRTTASLEELGLSHNQIEDAGAQHLAAILPGLPKLRKIDLSANRITPVGGAQLVESLTLCQHLEELMLGCNTLGDPTALGLAQRLPQHLRILHLPSSHLGPEGVLSLGQALDGYPFVEEISLAQNSLAKGVPHFCKGLPLLRRIDLISCEIDNQSAKHLVASFLLCPALEEILLSWNFLGDEAAAELAGALPRMGRLKKVDLEKNRITAHGASLLVQGLAQGAGVQVIRLWNNPIPSGAIQSLQSQEPRLDFTFFDKQPQVPPGT</sequence>
<dbReference type="SUPFAM" id="SSF52540">
    <property type="entry name" value="P-loop containing nucleoside triphosphate hydrolases"/>
    <property type="match status" value="1"/>
</dbReference>
<evidence type="ECO:0000313" key="17">
    <source>
        <dbReference type="RefSeq" id="XP_020020200.1"/>
    </source>
</evidence>
<dbReference type="GO" id="GO:0045087">
    <property type="term" value="P:innate immune response"/>
    <property type="evidence" value="ECO:0007669"/>
    <property type="project" value="UniProtKB-KW"/>
</dbReference>
<dbReference type="PANTHER" id="PTHR47189:SF1">
    <property type="entry name" value="MHC CLASS II TRANSACTIVATOR"/>
    <property type="match status" value="1"/>
</dbReference>
<keyword evidence="7" id="KW-0547">Nucleotide-binding</keyword>
<evidence type="ECO:0000259" key="14">
    <source>
        <dbReference type="PROSITE" id="PS50837"/>
    </source>
</evidence>
<dbReference type="InterPro" id="IPR007111">
    <property type="entry name" value="NACHT_NTPase"/>
</dbReference>
<dbReference type="RefSeq" id="XP_020020202.1">
    <property type="nucleotide sequence ID" value="XM_020164613.1"/>
</dbReference>
<evidence type="ECO:0000313" key="18">
    <source>
        <dbReference type="RefSeq" id="XP_020020201.1"/>
    </source>
</evidence>
<dbReference type="FunFam" id="1.10.533.20:FF:000001">
    <property type="entry name" value="NLR family CARD domain containing 5"/>
    <property type="match status" value="1"/>
</dbReference>
<evidence type="ECO:0000256" key="12">
    <source>
        <dbReference type="ARBA" id="ARBA00069671"/>
    </source>
</evidence>
<protein>
    <recommendedName>
        <fullName evidence="12">Protein NLRC5</fullName>
    </recommendedName>
</protein>
<dbReference type="PANTHER" id="PTHR47189">
    <property type="entry name" value="MHC CLASS II TRANSACTIVATOR"/>
    <property type="match status" value="1"/>
</dbReference>
<comment type="similarity">
    <text evidence="2">Belongs to the NLRP family.</text>
</comment>
<evidence type="ECO:0000313" key="19">
    <source>
        <dbReference type="RefSeq" id="XP_020020202.1"/>
    </source>
</evidence>
<dbReference type="FunFam" id="3.80.10.10:FF:000255">
    <property type="entry name" value="NLR family CARD domain containing 5"/>
    <property type="match status" value="1"/>
</dbReference>
<keyword evidence="3" id="KW-0963">Cytoplasm</keyword>
<dbReference type="Gene3D" id="1.10.533.20">
    <property type="match status" value="1"/>
</dbReference>
<dbReference type="Gene3D" id="3.40.50.300">
    <property type="entry name" value="P-loop containing nucleotide triphosphate hydrolases"/>
    <property type="match status" value="1"/>
</dbReference>
<dbReference type="CTD" id="84166"/>
<dbReference type="Gene3D" id="3.80.10.10">
    <property type="entry name" value="Ribonuclease Inhibitor"/>
    <property type="match status" value="6"/>
</dbReference>
<evidence type="ECO:0000256" key="5">
    <source>
        <dbReference type="ARBA" id="ARBA00022614"/>
    </source>
</evidence>
<dbReference type="InterPro" id="IPR032675">
    <property type="entry name" value="LRR_dom_sf"/>
</dbReference>
<dbReference type="Proteomes" id="UP001732720">
    <property type="component" value="Chromosome 15"/>
</dbReference>
<dbReference type="GO" id="GO:0005829">
    <property type="term" value="C:cytosol"/>
    <property type="evidence" value="ECO:0007669"/>
    <property type="project" value="UniProtKB-ARBA"/>
</dbReference>
<organism evidence="18">
    <name type="scientific">Castor canadensis</name>
    <name type="common">American beaver</name>
    <dbReference type="NCBI Taxonomy" id="51338"/>
    <lineage>
        <taxon>Eukaryota</taxon>
        <taxon>Metazoa</taxon>
        <taxon>Chordata</taxon>
        <taxon>Craniata</taxon>
        <taxon>Vertebrata</taxon>
        <taxon>Euteleostomi</taxon>
        <taxon>Mammalia</taxon>
        <taxon>Eutheria</taxon>
        <taxon>Euarchontoglires</taxon>
        <taxon>Glires</taxon>
        <taxon>Rodentia</taxon>
        <taxon>Castorimorpha</taxon>
        <taxon>Castoridae</taxon>
        <taxon>Castor</taxon>
    </lineage>
</organism>
<evidence type="ECO:0000256" key="10">
    <source>
        <dbReference type="ARBA" id="ARBA00058498"/>
    </source>
</evidence>
<keyword evidence="15" id="KW-1185">Reference proteome</keyword>
<keyword evidence="9" id="KW-0391">Immunity</keyword>
<evidence type="ECO:0000256" key="3">
    <source>
        <dbReference type="ARBA" id="ARBA00022490"/>
    </source>
</evidence>
<dbReference type="Pfam" id="PF13516">
    <property type="entry name" value="LRR_6"/>
    <property type="match status" value="3"/>
</dbReference>
<dbReference type="SMART" id="SM00368">
    <property type="entry name" value="LRR_RI"/>
    <property type="match status" value="17"/>
</dbReference>
<evidence type="ECO:0000256" key="9">
    <source>
        <dbReference type="ARBA" id="ARBA00022859"/>
    </source>
</evidence>
<dbReference type="PROSITE" id="PS50837">
    <property type="entry name" value="NACHT"/>
    <property type="match status" value="1"/>
</dbReference>
<feature type="domain" description="NACHT" evidence="14">
    <location>
        <begin position="224"/>
        <end position="357"/>
    </location>
</feature>
<dbReference type="Pfam" id="PF17776">
    <property type="entry name" value="NLRC4_HD2"/>
    <property type="match status" value="1"/>
</dbReference>
<feature type="region of interest" description="Disordered" evidence="13">
    <location>
        <begin position="105"/>
        <end position="139"/>
    </location>
</feature>
<comment type="function">
    <text evidence="10">Probable regulator of the NF-kappa-B and type I interferon signaling pathways. May also regulate the type II interferon signaling pathway. Plays a role in homeostatic control of innate immunity and in antiviral defense mechanisms.</text>
</comment>
<comment type="subunit">
    <text evidence="11">Interacts with CHUK and IKBKB; prevents CHUK and IKBKB phosphorylation and inhibits their kinase activity. Interacts with RIGI and IFIH1; blocks the interaction of MAVS to RIGI.</text>
</comment>
<evidence type="ECO:0000256" key="1">
    <source>
        <dbReference type="ARBA" id="ARBA00004496"/>
    </source>
</evidence>
<evidence type="ECO:0000256" key="6">
    <source>
        <dbReference type="ARBA" id="ARBA00022737"/>
    </source>
</evidence>
<dbReference type="GeneID" id="109687000"/>
<dbReference type="SMART" id="SM00367">
    <property type="entry name" value="LRR_CC"/>
    <property type="match status" value="9"/>
</dbReference>
<dbReference type="InterPro" id="IPR001611">
    <property type="entry name" value="Leu-rich_rpt"/>
</dbReference>
<dbReference type="InterPro" id="IPR027417">
    <property type="entry name" value="P-loop_NTPase"/>
</dbReference>
<dbReference type="GO" id="GO:0045345">
    <property type="term" value="P:positive regulation of MHC class I biosynthetic process"/>
    <property type="evidence" value="ECO:0007669"/>
    <property type="project" value="TreeGrafter"/>
</dbReference>
<dbReference type="FunFam" id="3.80.10.10:FF:000508">
    <property type="entry name" value="NLR family CARD domain containing 5"/>
    <property type="match status" value="1"/>
</dbReference>
<dbReference type="SUPFAM" id="SSF52047">
    <property type="entry name" value="RNI-like"/>
    <property type="match status" value="3"/>
</dbReference>